<keyword evidence="3" id="KW-1185">Reference proteome</keyword>
<protein>
    <recommendedName>
        <fullName evidence="1">Alpha/beta hydrolase domain-containing protein</fullName>
    </recommendedName>
</protein>
<dbReference type="Pfam" id="PF20091">
    <property type="entry name" value="Abhydrolase_10"/>
    <property type="match status" value="1"/>
</dbReference>
<feature type="domain" description="Alpha/beta hydrolase" evidence="1">
    <location>
        <begin position="8"/>
        <end position="478"/>
    </location>
</feature>
<dbReference type="STRING" id="1121322.SAMN02745136_02891"/>
<dbReference type="InterPro" id="IPR045394">
    <property type="entry name" value="Abhydrolase_dom"/>
</dbReference>
<accession>A0A1M6TVN9</accession>
<reference evidence="2 3" key="1">
    <citation type="submission" date="2016-11" db="EMBL/GenBank/DDBJ databases">
        <authorList>
            <person name="Jaros S."/>
            <person name="Januszkiewicz K."/>
            <person name="Wedrychowicz H."/>
        </authorList>
    </citation>
    <scope>NUCLEOTIDE SEQUENCE [LARGE SCALE GENOMIC DNA]</scope>
    <source>
        <strain evidence="2 3">DSM 15929</strain>
    </source>
</reference>
<evidence type="ECO:0000259" key="1">
    <source>
        <dbReference type="Pfam" id="PF20091"/>
    </source>
</evidence>
<dbReference type="RefSeq" id="WP_073277334.1">
    <property type="nucleotide sequence ID" value="NZ_FRAC01000014.1"/>
</dbReference>
<sequence length="490" mass="56287">MITKIEKIPVTNSSYPFASAEKYCGLSQKGYEETEYYMYGTANVYQSTDQNGNVEIAVKDAPYVNRFVLRAPKDPSKASGNVIIEIINPTSFMEIDRMWILGHREFLRKGDIYIGITSKPNTIEKMVEFDKERYGRLSWNNPNPENPASREIEEFQKGRKAASDVDFSYETGLFWDMLTDLAWLIRSEDKKNPLLQYARKYLYLTGWSQSACYLYRYVNSFAYRPEVAREQAVFDGYLAGGGVHSFVIPVNQYEVLQEYNYRLSRIEKIRQPFIEVQTESENGRFESWRTMRPDSDSTEFKYRLYEVTGASHDTVYSYVDYYQKDPDLIRINHLPEYLGKQKEGNNYPSQFLYAAAFRNLFHWVRTGAAPGHCERIKVDAEGENCKDAFGNTIGGLRTCLLGYPSGRYCSTSTIEPGMSMLNPDSDKDGLFGYQEAFSASMLKELYGTIENYRKLVTQDTGEQISKGFICSEDAEELIEMAVELAGKRGL</sequence>
<name>A0A1M6TVN9_9FIRM</name>
<organism evidence="2 3">
    <name type="scientific">Anaerocolumna jejuensis DSM 15929</name>
    <dbReference type="NCBI Taxonomy" id="1121322"/>
    <lineage>
        <taxon>Bacteria</taxon>
        <taxon>Bacillati</taxon>
        <taxon>Bacillota</taxon>
        <taxon>Clostridia</taxon>
        <taxon>Lachnospirales</taxon>
        <taxon>Lachnospiraceae</taxon>
        <taxon>Anaerocolumna</taxon>
    </lineage>
</organism>
<dbReference type="AlphaFoldDB" id="A0A1M6TVN9"/>
<evidence type="ECO:0000313" key="2">
    <source>
        <dbReference type="EMBL" id="SHK60989.1"/>
    </source>
</evidence>
<dbReference type="OrthoDB" id="1971292at2"/>
<gene>
    <name evidence="2" type="ORF">SAMN02745136_02891</name>
</gene>
<dbReference type="Proteomes" id="UP000184386">
    <property type="component" value="Unassembled WGS sequence"/>
</dbReference>
<dbReference type="EMBL" id="FRAC01000014">
    <property type="protein sequence ID" value="SHK60989.1"/>
    <property type="molecule type" value="Genomic_DNA"/>
</dbReference>
<evidence type="ECO:0000313" key="3">
    <source>
        <dbReference type="Proteomes" id="UP000184386"/>
    </source>
</evidence>
<proteinExistence type="predicted"/>